<protein>
    <submittedName>
        <fullName evidence="7">ETC complex I subunit</fullName>
    </submittedName>
</protein>
<organism evidence="7 8">
    <name type="scientific">Ancylobacter pratisalsi</name>
    <dbReference type="NCBI Taxonomy" id="1745854"/>
    <lineage>
        <taxon>Bacteria</taxon>
        <taxon>Pseudomonadati</taxon>
        <taxon>Pseudomonadota</taxon>
        <taxon>Alphaproteobacteria</taxon>
        <taxon>Hyphomicrobiales</taxon>
        <taxon>Xanthobacteraceae</taxon>
        <taxon>Ancylobacter</taxon>
    </lineage>
</organism>
<dbReference type="Gene3D" id="3.30.160.190">
    <property type="entry name" value="atu1810 like domain"/>
    <property type="match status" value="1"/>
</dbReference>
<evidence type="ECO:0000313" key="7">
    <source>
        <dbReference type="EMBL" id="QIB35919.1"/>
    </source>
</evidence>
<gene>
    <name evidence="7" type="ORF">G3A50_21050</name>
</gene>
<sequence>MVARIYMPARNAMQSGTAKTKLWVLDYEPEQPRQVEPLMGYTSSGDMKSQLRLRFDTKEEAIAYAERHGIAFQLQEPNKPARRRMAYSDNFSFRRVGQWTH</sequence>
<dbReference type="InterPro" id="IPR038532">
    <property type="entry name" value="NDUFS4-like_sf"/>
</dbReference>
<evidence type="ECO:0000256" key="6">
    <source>
        <dbReference type="ARBA" id="ARBA00023136"/>
    </source>
</evidence>
<keyword evidence="6" id="KW-0472">Membrane</keyword>
<evidence type="ECO:0000256" key="1">
    <source>
        <dbReference type="ARBA" id="ARBA00004370"/>
    </source>
</evidence>
<keyword evidence="2" id="KW-0813">Transport</keyword>
<keyword evidence="4" id="KW-0809">Transit peptide</keyword>
<proteinExistence type="predicted"/>
<dbReference type="RefSeq" id="WP_163077058.1">
    <property type="nucleotide sequence ID" value="NZ_CP048630.1"/>
</dbReference>
<keyword evidence="5" id="KW-0249">Electron transport</keyword>
<dbReference type="PANTHER" id="PTHR12219">
    <property type="entry name" value="NADH-UBIQUINONE OXIDOREDUCTASE"/>
    <property type="match status" value="1"/>
</dbReference>
<evidence type="ECO:0000313" key="8">
    <source>
        <dbReference type="Proteomes" id="UP000464751"/>
    </source>
</evidence>
<keyword evidence="3" id="KW-0679">Respiratory chain</keyword>
<dbReference type="Pfam" id="PF04800">
    <property type="entry name" value="NDUS4"/>
    <property type="match status" value="1"/>
</dbReference>
<dbReference type="GO" id="GO:0022900">
    <property type="term" value="P:electron transport chain"/>
    <property type="evidence" value="ECO:0007669"/>
    <property type="project" value="InterPro"/>
</dbReference>
<name>A0A6P1YRB2_9HYPH</name>
<dbReference type="KEGG" id="apra:G3A50_21050"/>
<evidence type="ECO:0000256" key="2">
    <source>
        <dbReference type="ARBA" id="ARBA00022448"/>
    </source>
</evidence>
<evidence type="ECO:0000256" key="3">
    <source>
        <dbReference type="ARBA" id="ARBA00022660"/>
    </source>
</evidence>
<evidence type="ECO:0000256" key="4">
    <source>
        <dbReference type="ARBA" id="ARBA00022946"/>
    </source>
</evidence>
<evidence type="ECO:0000256" key="5">
    <source>
        <dbReference type="ARBA" id="ARBA00022982"/>
    </source>
</evidence>
<dbReference type="PANTHER" id="PTHR12219:SF8">
    <property type="entry name" value="NADH DEHYDROGENASE [UBIQUINONE] IRON-SULFUR PROTEIN 4, MITOCHONDRIAL"/>
    <property type="match status" value="1"/>
</dbReference>
<keyword evidence="8" id="KW-1185">Reference proteome</keyword>
<comment type="subcellular location">
    <subcellularLocation>
        <location evidence="1">Membrane</location>
    </subcellularLocation>
</comment>
<dbReference type="AlphaFoldDB" id="A0A6P1YRB2"/>
<accession>A0A6P1YRB2</accession>
<dbReference type="GO" id="GO:0016020">
    <property type="term" value="C:membrane"/>
    <property type="evidence" value="ECO:0007669"/>
    <property type="project" value="UniProtKB-SubCell"/>
</dbReference>
<reference evidence="7 8" key="1">
    <citation type="submission" date="2020-02" db="EMBL/GenBank/DDBJ databases">
        <authorList>
            <person name="Li G."/>
        </authorList>
    </citation>
    <scope>NUCLEOTIDE SEQUENCE [LARGE SCALE GENOMIC DNA]</scope>
    <source>
        <strain evidence="7 8">DSM 102029</strain>
    </source>
</reference>
<dbReference type="Proteomes" id="UP000464751">
    <property type="component" value="Chromosome"/>
</dbReference>
<dbReference type="InterPro" id="IPR006885">
    <property type="entry name" value="NADH_UbQ_FeS_4_mit-like"/>
</dbReference>
<dbReference type="EMBL" id="CP048630">
    <property type="protein sequence ID" value="QIB35919.1"/>
    <property type="molecule type" value="Genomic_DNA"/>
</dbReference>